<feature type="transmembrane region" description="Helical" evidence="5">
    <location>
        <begin position="220"/>
        <end position="240"/>
    </location>
</feature>
<evidence type="ECO:0000256" key="3">
    <source>
        <dbReference type="ARBA" id="ARBA00022989"/>
    </source>
</evidence>
<feature type="transmembrane region" description="Helical" evidence="5">
    <location>
        <begin position="15"/>
        <end position="37"/>
    </location>
</feature>
<keyword evidence="3 5" id="KW-1133">Transmembrane helix</keyword>
<dbReference type="PANTHER" id="PTHR43341:SF39">
    <property type="entry name" value="AMINO ACID TRANSPORTER (EUROFUNG)-RELATED"/>
    <property type="match status" value="1"/>
</dbReference>
<name>A0A9W8K4D7_9AGAR</name>
<evidence type="ECO:0000313" key="8">
    <source>
        <dbReference type="Proteomes" id="UP001148786"/>
    </source>
</evidence>
<feature type="transmembrane region" description="Helical" evidence="5">
    <location>
        <begin position="280"/>
        <end position="297"/>
    </location>
</feature>
<keyword evidence="4 5" id="KW-0472">Membrane</keyword>
<sequence>MWIDKSTGIAIGWNFWYSMAITMPTEISAATALVNFWTPSLNHAVPISCLWLLIAIINFSPVRVYGEFEFYFAFCKVSAHLHLLRSSEARPVKIALIITFIIAGIVLDAGGLPGQERIGFRYWQDPYPLFREYIKTGPCGRFLGFWSTMISATFAYGNVQVVAIAGAETRNPRRSIPSALKKTFTRVILFYVVSVFVISLTVPANDERLNAPGDISRSPFVIAFTGVGIKTLPSIINAIVFTSAFSSGNACTFLASRTLHGLALDGHAPSVFLKLNRYQVPYMAVAASVVWGGIAYASLNRSAYQAFSWLVSLVTTSGIISWVIIGITYIRFFRALKVQGIQREFLPYKSPFQPYITMFKYYGLVMNLLVLIFSGWNAFSPRFDASLFASNYLNCFIYPVLYLALKMWLKDGIIPLDDIDFESEFATIKAEEERDDYSHDDFRGTYYDRILNALF</sequence>
<feature type="transmembrane region" description="Helical" evidence="5">
    <location>
        <begin position="94"/>
        <end position="112"/>
    </location>
</feature>
<organism evidence="7 8">
    <name type="scientific">Agrocybe chaxingu</name>
    <dbReference type="NCBI Taxonomy" id="84603"/>
    <lineage>
        <taxon>Eukaryota</taxon>
        <taxon>Fungi</taxon>
        <taxon>Dikarya</taxon>
        <taxon>Basidiomycota</taxon>
        <taxon>Agaricomycotina</taxon>
        <taxon>Agaricomycetes</taxon>
        <taxon>Agaricomycetidae</taxon>
        <taxon>Agaricales</taxon>
        <taxon>Agaricineae</taxon>
        <taxon>Strophariaceae</taxon>
        <taxon>Agrocybe</taxon>
    </lineage>
</organism>
<feature type="transmembrane region" description="Helical" evidence="5">
    <location>
        <begin position="359"/>
        <end position="379"/>
    </location>
</feature>
<keyword evidence="8" id="KW-1185">Reference proteome</keyword>
<evidence type="ECO:0000259" key="6">
    <source>
        <dbReference type="Pfam" id="PF00324"/>
    </source>
</evidence>
<dbReference type="Pfam" id="PF00324">
    <property type="entry name" value="AA_permease"/>
    <property type="match status" value="2"/>
</dbReference>
<comment type="caution">
    <text evidence="7">The sequence shown here is derived from an EMBL/GenBank/DDBJ whole genome shotgun (WGS) entry which is preliminary data.</text>
</comment>
<dbReference type="InterPro" id="IPR004841">
    <property type="entry name" value="AA-permease/SLC12A_dom"/>
</dbReference>
<dbReference type="EMBL" id="JANKHO010000341">
    <property type="protein sequence ID" value="KAJ3511218.1"/>
    <property type="molecule type" value="Genomic_DNA"/>
</dbReference>
<keyword evidence="2 5" id="KW-0812">Transmembrane</keyword>
<feature type="transmembrane region" description="Helical" evidence="5">
    <location>
        <begin position="44"/>
        <end position="62"/>
    </location>
</feature>
<evidence type="ECO:0000313" key="7">
    <source>
        <dbReference type="EMBL" id="KAJ3511218.1"/>
    </source>
</evidence>
<accession>A0A9W8K4D7</accession>
<feature type="transmembrane region" description="Helical" evidence="5">
    <location>
        <begin position="183"/>
        <end position="200"/>
    </location>
</feature>
<feature type="domain" description="Amino acid permease/ SLC12A" evidence="6">
    <location>
        <begin position="3"/>
        <end position="82"/>
    </location>
</feature>
<feature type="domain" description="Amino acid permease/ SLC12A" evidence="6">
    <location>
        <begin position="92"/>
        <end position="411"/>
    </location>
</feature>
<evidence type="ECO:0000256" key="4">
    <source>
        <dbReference type="ARBA" id="ARBA00023136"/>
    </source>
</evidence>
<protein>
    <recommendedName>
        <fullName evidence="6">Amino acid permease/ SLC12A domain-containing protein</fullName>
    </recommendedName>
</protein>
<dbReference type="PIRSF" id="PIRSF006060">
    <property type="entry name" value="AA_transporter"/>
    <property type="match status" value="1"/>
</dbReference>
<comment type="subcellular location">
    <subcellularLocation>
        <location evidence="1">Membrane</location>
        <topology evidence="1">Multi-pass membrane protein</topology>
    </subcellularLocation>
</comment>
<dbReference type="GO" id="GO:0015171">
    <property type="term" value="F:amino acid transmembrane transporter activity"/>
    <property type="evidence" value="ECO:0007669"/>
    <property type="project" value="TreeGrafter"/>
</dbReference>
<dbReference type="GO" id="GO:0016020">
    <property type="term" value="C:membrane"/>
    <property type="evidence" value="ECO:0007669"/>
    <property type="project" value="UniProtKB-SubCell"/>
</dbReference>
<evidence type="ECO:0000256" key="2">
    <source>
        <dbReference type="ARBA" id="ARBA00022692"/>
    </source>
</evidence>
<feature type="transmembrane region" description="Helical" evidence="5">
    <location>
        <begin position="309"/>
        <end position="333"/>
    </location>
</feature>
<dbReference type="PANTHER" id="PTHR43341">
    <property type="entry name" value="AMINO ACID PERMEASE"/>
    <property type="match status" value="1"/>
</dbReference>
<dbReference type="Proteomes" id="UP001148786">
    <property type="component" value="Unassembled WGS sequence"/>
</dbReference>
<evidence type="ECO:0000256" key="1">
    <source>
        <dbReference type="ARBA" id="ARBA00004141"/>
    </source>
</evidence>
<dbReference type="Gene3D" id="1.20.1740.10">
    <property type="entry name" value="Amino acid/polyamine transporter I"/>
    <property type="match status" value="1"/>
</dbReference>
<dbReference type="InterPro" id="IPR050524">
    <property type="entry name" value="APC_YAT"/>
</dbReference>
<dbReference type="AlphaFoldDB" id="A0A9W8K4D7"/>
<evidence type="ECO:0000256" key="5">
    <source>
        <dbReference type="SAM" id="Phobius"/>
    </source>
</evidence>
<dbReference type="OrthoDB" id="10062876at2759"/>
<feature type="transmembrane region" description="Helical" evidence="5">
    <location>
        <begin position="385"/>
        <end position="405"/>
    </location>
</feature>
<gene>
    <name evidence="7" type="ORF">NLJ89_g4227</name>
</gene>
<reference evidence="7" key="1">
    <citation type="submission" date="2022-07" db="EMBL/GenBank/DDBJ databases">
        <title>Genome Sequence of Agrocybe chaxingu.</title>
        <authorList>
            <person name="Buettner E."/>
        </authorList>
    </citation>
    <scope>NUCLEOTIDE SEQUENCE</scope>
    <source>
        <strain evidence="7">MP-N11</strain>
    </source>
</reference>
<proteinExistence type="predicted"/>